<evidence type="ECO:0000313" key="2">
    <source>
        <dbReference type="EMBL" id="GIO38774.1"/>
    </source>
</evidence>
<protein>
    <submittedName>
        <fullName evidence="2">ECF transporter S component</fullName>
    </submittedName>
</protein>
<keyword evidence="3" id="KW-1185">Reference proteome</keyword>
<keyword evidence="1" id="KW-1133">Transmembrane helix</keyword>
<reference evidence="2 3" key="1">
    <citation type="submission" date="2021-03" db="EMBL/GenBank/DDBJ databases">
        <title>Antimicrobial resistance genes in bacteria isolated from Japanese honey, and their potential for conferring macrolide and lincosamide resistance in the American foulbrood pathogen Paenibacillus larvae.</title>
        <authorList>
            <person name="Okamoto M."/>
            <person name="Kumagai M."/>
            <person name="Kanamori H."/>
            <person name="Takamatsu D."/>
        </authorList>
    </citation>
    <scope>NUCLEOTIDE SEQUENCE [LARGE SCALE GENOMIC DNA]</scope>
    <source>
        <strain evidence="2 3">J41TS12</strain>
    </source>
</reference>
<organism evidence="2 3">
    <name type="scientific">Paenibacillus antibioticophila</name>
    <dbReference type="NCBI Taxonomy" id="1274374"/>
    <lineage>
        <taxon>Bacteria</taxon>
        <taxon>Bacillati</taxon>
        <taxon>Bacillota</taxon>
        <taxon>Bacilli</taxon>
        <taxon>Bacillales</taxon>
        <taxon>Paenibacillaceae</taxon>
        <taxon>Paenibacillus</taxon>
    </lineage>
</organism>
<feature type="transmembrane region" description="Helical" evidence="1">
    <location>
        <begin position="29"/>
        <end position="46"/>
    </location>
</feature>
<dbReference type="EMBL" id="BORR01000015">
    <property type="protein sequence ID" value="GIO38774.1"/>
    <property type="molecule type" value="Genomic_DNA"/>
</dbReference>
<feature type="transmembrane region" description="Helical" evidence="1">
    <location>
        <begin position="134"/>
        <end position="156"/>
    </location>
</feature>
<dbReference type="Pfam" id="PF09819">
    <property type="entry name" value="ABC_cobalt"/>
    <property type="match status" value="1"/>
</dbReference>
<feature type="transmembrane region" description="Helical" evidence="1">
    <location>
        <begin position="52"/>
        <end position="77"/>
    </location>
</feature>
<dbReference type="Proteomes" id="UP000681162">
    <property type="component" value="Unassembled WGS sequence"/>
</dbReference>
<feature type="transmembrane region" description="Helical" evidence="1">
    <location>
        <begin position="168"/>
        <end position="190"/>
    </location>
</feature>
<evidence type="ECO:0000256" key="1">
    <source>
        <dbReference type="SAM" id="Phobius"/>
    </source>
</evidence>
<comment type="caution">
    <text evidence="2">The sequence shown here is derived from an EMBL/GenBank/DDBJ whole genome shotgun (WGS) entry which is preliminary data.</text>
</comment>
<gene>
    <name evidence="2" type="ORF">J41TS12_36350</name>
</gene>
<keyword evidence="1" id="KW-0472">Membrane</keyword>
<accession>A0A919XVJ1</accession>
<dbReference type="RefSeq" id="WP_212941176.1">
    <property type="nucleotide sequence ID" value="NZ_BORR01000015.1"/>
</dbReference>
<proteinExistence type="predicted"/>
<evidence type="ECO:0000313" key="3">
    <source>
        <dbReference type="Proteomes" id="UP000681162"/>
    </source>
</evidence>
<dbReference type="PIRSF" id="PIRSF037394">
    <property type="entry name" value="ABC_thiamine-permease_YkoE_prd"/>
    <property type="match status" value="1"/>
</dbReference>
<keyword evidence="1" id="KW-0812">Transmembrane</keyword>
<dbReference type="InterPro" id="IPR017195">
    <property type="entry name" value="ABC_thiamin-permease_prd"/>
</dbReference>
<dbReference type="AlphaFoldDB" id="A0A919XVJ1"/>
<name>A0A919XVJ1_9BACL</name>
<sequence>MNEQRNSTSGGSRLAPNGRGGKGLKLSDILVTVLISVVLGVVYHFWSSVYKLFSPLFFQADELVYGMWFLAPTLVFLLIRKPGVALLAEVAAAHVEILFGSEWGIQLVMYSVLQGLGAELVFALFRYRKFSGSVAALAGIGAAAGSLIPDIYYGYVGDTQTWLLIAKYGMRAVSSALIAGYLAFALAKAVEATGVTSLLRPVAERDYAALED</sequence>